<name>A0A509BQE3_9ENTR</name>
<reference evidence="1" key="1">
    <citation type="submission" date="2019-06" db="EMBL/GenBank/DDBJ databases">
        <authorList>
            <consortium name="Pathogen Informatics"/>
        </authorList>
    </citation>
    <scope>NUCLEOTIDE SEQUENCE</scope>
    <source>
        <strain evidence="1">NCTC6947</strain>
    </source>
</reference>
<dbReference type="EMBL" id="CABFNZ010000003">
    <property type="protein sequence ID" value="VUC75499.1"/>
    <property type="molecule type" value="Genomic_DNA"/>
</dbReference>
<proteinExistence type="predicted"/>
<evidence type="ECO:0000313" key="1">
    <source>
        <dbReference type="EMBL" id="VUC75499.1"/>
    </source>
</evidence>
<sequence length="73" mass="8324">MATKQKYTNRAKATIWNKSLRMETEGSIPGMAIMTFEMINTIEEKEQALAQMQQCLERCKKREAANAGVQTLQ</sequence>
<dbReference type="AlphaFoldDB" id="A0A509BQE3"/>
<accession>A0A509BQE3</accession>
<organism evidence="1">
    <name type="scientific">Salmonella sp. NCTC 6947</name>
    <dbReference type="NCBI Taxonomy" id="2583581"/>
    <lineage>
        <taxon>Bacteria</taxon>
        <taxon>Pseudomonadati</taxon>
        <taxon>Pseudomonadota</taxon>
        <taxon>Gammaproteobacteria</taxon>
        <taxon>Enterobacterales</taxon>
        <taxon>Enterobacteriaceae</taxon>
        <taxon>Salmonella</taxon>
    </lineage>
</organism>
<protein>
    <submittedName>
        <fullName evidence="1">Uncharacterized protein</fullName>
    </submittedName>
</protein>
<gene>
    <name evidence="1" type="ORF">NCTC6947_01268</name>
</gene>